<dbReference type="OrthoDB" id="3687641at2759"/>
<dbReference type="EMBL" id="KZ678137">
    <property type="protein sequence ID" value="PSN64903.1"/>
    <property type="molecule type" value="Genomic_DNA"/>
</dbReference>
<reference evidence="2 3" key="1">
    <citation type="journal article" date="2018" name="Front. Microbiol.">
        <title>Genome-Wide Analysis of Corynespora cassiicola Leaf Fall Disease Putative Effectors.</title>
        <authorList>
            <person name="Lopez D."/>
            <person name="Ribeiro S."/>
            <person name="Label P."/>
            <person name="Fumanal B."/>
            <person name="Venisse J.S."/>
            <person name="Kohler A."/>
            <person name="de Oliveira R.R."/>
            <person name="Labutti K."/>
            <person name="Lipzen A."/>
            <person name="Lail K."/>
            <person name="Bauer D."/>
            <person name="Ohm R.A."/>
            <person name="Barry K.W."/>
            <person name="Spatafora J."/>
            <person name="Grigoriev I.V."/>
            <person name="Martin F.M."/>
            <person name="Pujade-Renaud V."/>
        </authorList>
    </citation>
    <scope>NUCLEOTIDE SEQUENCE [LARGE SCALE GENOMIC DNA]</scope>
    <source>
        <strain evidence="2 3">Philippines</strain>
    </source>
</reference>
<dbReference type="InterPro" id="IPR021765">
    <property type="entry name" value="UstYa-like"/>
</dbReference>
<keyword evidence="3" id="KW-1185">Reference proteome</keyword>
<dbReference type="Pfam" id="PF11807">
    <property type="entry name" value="UstYa"/>
    <property type="match status" value="1"/>
</dbReference>
<gene>
    <name evidence="2" type="ORF">BS50DRAFT_575039</name>
</gene>
<dbReference type="GO" id="GO:0043386">
    <property type="term" value="P:mycotoxin biosynthetic process"/>
    <property type="evidence" value="ECO:0007669"/>
    <property type="project" value="InterPro"/>
</dbReference>
<accession>A0A2T2NHI9</accession>
<evidence type="ECO:0000256" key="1">
    <source>
        <dbReference type="ARBA" id="ARBA00035112"/>
    </source>
</evidence>
<evidence type="ECO:0000313" key="2">
    <source>
        <dbReference type="EMBL" id="PSN64903.1"/>
    </source>
</evidence>
<evidence type="ECO:0000313" key="3">
    <source>
        <dbReference type="Proteomes" id="UP000240883"/>
    </source>
</evidence>
<organism evidence="2 3">
    <name type="scientific">Corynespora cassiicola Philippines</name>
    <dbReference type="NCBI Taxonomy" id="1448308"/>
    <lineage>
        <taxon>Eukaryota</taxon>
        <taxon>Fungi</taxon>
        <taxon>Dikarya</taxon>
        <taxon>Ascomycota</taxon>
        <taxon>Pezizomycotina</taxon>
        <taxon>Dothideomycetes</taxon>
        <taxon>Pleosporomycetidae</taxon>
        <taxon>Pleosporales</taxon>
        <taxon>Corynesporascaceae</taxon>
        <taxon>Corynespora</taxon>
    </lineage>
</organism>
<dbReference type="AlphaFoldDB" id="A0A2T2NHI9"/>
<protein>
    <submittedName>
        <fullName evidence="2">Uncharacterized protein</fullName>
    </submittedName>
</protein>
<dbReference type="Proteomes" id="UP000240883">
    <property type="component" value="Unassembled WGS sequence"/>
</dbReference>
<name>A0A2T2NHI9_CORCC</name>
<proteinExistence type="inferred from homology"/>
<sequence>MKLPGDPQYWSNTLYMGEASPESDLAWNELIRSKISVSLNFQSLTCGVGHGFRASHKEAERLNLTSSLPLEKGGVSASLGVDHNLHCLVMRSESFQM</sequence>
<comment type="similarity">
    <text evidence="1">Belongs to the ustYa family.</text>
</comment>